<keyword evidence="3" id="KW-1185">Reference proteome</keyword>
<evidence type="ECO:0000313" key="3">
    <source>
        <dbReference type="Proteomes" id="UP001183643"/>
    </source>
</evidence>
<accession>A0AAE3YT06</accession>
<sequence length="192" mass="21278">MDGHPEDKPAPDTDADPLSEVATRLGRVEEQLADFHRRSAHREGVIDRLHEENQRFREGLRRVILEPIVTDLLRLYDSMTREAGRLAGTDAGVARMLEGYADETEMTIERCGYQLFRAVPGEPFQAGRHGPAGTVPTTDPVCDNTVAEALAAGVLETETGRVRRPARARFHRYDAGPTGQQRADHQSHVGSE</sequence>
<evidence type="ECO:0000256" key="1">
    <source>
        <dbReference type="SAM" id="MobiDB-lite"/>
    </source>
</evidence>
<dbReference type="Proteomes" id="UP001183643">
    <property type="component" value="Unassembled WGS sequence"/>
</dbReference>
<name>A0AAE3YT06_9ACTN</name>
<comment type="caution">
    <text evidence="2">The sequence shown here is derived from an EMBL/GenBank/DDBJ whole genome shotgun (WGS) entry which is preliminary data.</text>
</comment>
<feature type="compositionally biased region" description="Basic and acidic residues" evidence="1">
    <location>
        <begin position="182"/>
        <end position="192"/>
    </location>
</feature>
<evidence type="ECO:0000313" key="2">
    <source>
        <dbReference type="EMBL" id="MDR7279110.1"/>
    </source>
</evidence>
<reference evidence="2" key="1">
    <citation type="submission" date="2023-07" db="EMBL/GenBank/DDBJ databases">
        <title>Sequencing the genomes of 1000 actinobacteria strains.</title>
        <authorList>
            <person name="Klenk H.-P."/>
        </authorList>
    </citation>
    <scope>NUCLEOTIDE SEQUENCE</scope>
    <source>
        <strain evidence="2">DSM 44707</strain>
    </source>
</reference>
<organism evidence="2 3">
    <name type="scientific">Catenuloplanes atrovinosus</name>
    <dbReference type="NCBI Taxonomy" id="137266"/>
    <lineage>
        <taxon>Bacteria</taxon>
        <taxon>Bacillati</taxon>
        <taxon>Actinomycetota</taxon>
        <taxon>Actinomycetes</taxon>
        <taxon>Micromonosporales</taxon>
        <taxon>Micromonosporaceae</taxon>
        <taxon>Catenuloplanes</taxon>
    </lineage>
</organism>
<protein>
    <submittedName>
        <fullName evidence="2">Molecular chaperone GrpE (Heat shock protein)</fullName>
    </submittedName>
</protein>
<feature type="region of interest" description="Disordered" evidence="1">
    <location>
        <begin position="168"/>
        <end position="192"/>
    </location>
</feature>
<dbReference type="RefSeq" id="WP_310372455.1">
    <property type="nucleotide sequence ID" value="NZ_JAVDYB010000001.1"/>
</dbReference>
<gene>
    <name evidence="2" type="ORF">J2S41_005888</name>
</gene>
<dbReference type="AlphaFoldDB" id="A0AAE3YT06"/>
<proteinExistence type="predicted"/>
<dbReference type="EMBL" id="JAVDYB010000001">
    <property type="protein sequence ID" value="MDR7279110.1"/>
    <property type="molecule type" value="Genomic_DNA"/>
</dbReference>